<dbReference type="GO" id="GO:0005737">
    <property type="term" value="C:cytoplasm"/>
    <property type="evidence" value="ECO:0007669"/>
    <property type="project" value="TreeGrafter"/>
</dbReference>
<organism evidence="3 4">
    <name type="scientific">OM182 bacterium MED-G24</name>
    <dbReference type="NCBI Taxonomy" id="1986255"/>
    <lineage>
        <taxon>Bacteria</taxon>
        <taxon>Pseudomonadati</taxon>
        <taxon>Pseudomonadota</taxon>
        <taxon>Gammaproteobacteria</taxon>
        <taxon>OMG group</taxon>
        <taxon>OM182 clade</taxon>
    </lineage>
</organism>
<sequence length="155" mass="16375">MLNDGEETTIMRYIIYGAGGIGGTLGAGLSAAGIEVVLIARGEHLSALKREGLTYKRPGNTENVRLNALGHPSEVAWQPDDVVIMTMKSQHMFGALNDLAAAAPASISLVCCQNGVGNEHMASRFFQHVYGMVVMLPATHLTPGVVLHHAAEDPG</sequence>
<feature type="non-terminal residue" evidence="3">
    <location>
        <position position="155"/>
    </location>
</feature>
<dbReference type="InterPro" id="IPR013332">
    <property type="entry name" value="KPR_N"/>
</dbReference>
<keyword evidence="1" id="KW-1133">Transmembrane helix</keyword>
<dbReference type="PANTHER" id="PTHR21708">
    <property type="entry name" value="PROBABLE 2-DEHYDROPANTOATE 2-REDUCTASE"/>
    <property type="match status" value="1"/>
</dbReference>
<evidence type="ECO:0000313" key="3">
    <source>
        <dbReference type="EMBL" id="PDH36180.1"/>
    </source>
</evidence>
<evidence type="ECO:0000313" key="4">
    <source>
        <dbReference type="Proteomes" id="UP000219327"/>
    </source>
</evidence>
<proteinExistence type="predicted"/>
<dbReference type="Pfam" id="PF02558">
    <property type="entry name" value="ApbA"/>
    <property type="match status" value="1"/>
</dbReference>
<dbReference type="Gene3D" id="3.40.50.720">
    <property type="entry name" value="NAD(P)-binding Rossmann-like Domain"/>
    <property type="match status" value="1"/>
</dbReference>
<keyword evidence="1" id="KW-0812">Transmembrane</keyword>
<dbReference type="InterPro" id="IPR051402">
    <property type="entry name" value="KPR-Related"/>
</dbReference>
<comment type="caution">
    <text evidence="3">The sequence shown here is derived from an EMBL/GenBank/DDBJ whole genome shotgun (WGS) entry which is preliminary data.</text>
</comment>
<keyword evidence="1" id="KW-0472">Membrane</keyword>
<dbReference type="InterPro" id="IPR036291">
    <property type="entry name" value="NAD(P)-bd_dom_sf"/>
</dbReference>
<evidence type="ECO:0000259" key="2">
    <source>
        <dbReference type="Pfam" id="PF02558"/>
    </source>
</evidence>
<reference evidence="3 4" key="1">
    <citation type="submission" date="2017-08" db="EMBL/GenBank/DDBJ databases">
        <title>Fine stratification of microbial communities through a metagenomic profile of the photic zone.</title>
        <authorList>
            <person name="Haro-Moreno J.M."/>
            <person name="Lopez-Perez M."/>
            <person name="De La Torre J."/>
            <person name="Picazo A."/>
            <person name="Camacho A."/>
            <person name="Rodriguez-Valera F."/>
        </authorList>
    </citation>
    <scope>NUCLEOTIDE SEQUENCE [LARGE SCALE GENOMIC DNA]</scope>
    <source>
        <strain evidence="3">MED-G24</strain>
    </source>
</reference>
<protein>
    <recommendedName>
        <fullName evidence="2">Ketopantoate reductase N-terminal domain-containing protein</fullName>
    </recommendedName>
</protein>
<feature type="domain" description="Ketopantoate reductase N-terminal" evidence="2">
    <location>
        <begin position="14"/>
        <end position="150"/>
    </location>
</feature>
<dbReference type="SUPFAM" id="SSF51735">
    <property type="entry name" value="NAD(P)-binding Rossmann-fold domains"/>
    <property type="match status" value="1"/>
</dbReference>
<dbReference type="AlphaFoldDB" id="A0A2A5WI29"/>
<dbReference type="Proteomes" id="UP000219327">
    <property type="component" value="Unassembled WGS sequence"/>
</dbReference>
<dbReference type="EMBL" id="NTKD01000073">
    <property type="protein sequence ID" value="PDH36180.1"/>
    <property type="molecule type" value="Genomic_DNA"/>
</dbReference>
<gene>
    <name evidence="3" type="ORF">CNE99_10140</name>
</gene>
<evidence type="ECO:0000256" key="1">
    <source>
        <dbReference type="SAM" id="Phobius"/>
    </source>
</evidence>
<feature type="transmembrane region" description="Helical" evidence="1">
    <location>
        <begin position="13"/>
        <end position="40"/>
    </location>
</feature>
<name>A0A2A5WI29_9GAMM</name>
<accession>A0A2A5WI29</accession>
<dbReference type="PANTHER" id="PTHR21708:SF26">
    <property type="entry name" value="2-DEHYDROPANTOATE 2-REDUCTASE"/>
    <property type="match status" value="1"/>
</dbReference>